<feature type="transmembrane region" description="Helical" evidence="11">
    <location>
        <begin position="12"/>
        <end position="30"/>
    </location>
</feature>
<dbReference type="Gene3D" id="1.25.40.10">
    <property type="entry name" value="Tetratricopeptide repeat domain"/>
    <property type="match status" value="1"/>
</dbReference>
<reference evidence="14" key="1">
    <citation type="submission" date="2015-12" db="EMBL/GenBank/DDBJ databases">
        <title>Genome sequence of a biocontrol rhizobacterium Chryseobacterium kwangjuense strain KJ1R5 isolated from pepper (Capsicum annuum L.).</title>
        <authorList>
            <person name="Jeong J.-J."/>
            <person name="Park H."/>
            <person name="Mannaa M."/>
            <person name="Sang M.K."/>
            <person name="Choi I.-G."/>
            <person name="Kim K.D."/>
        </authorList>
    </citation>
    <scope>NUCLEOTIDE SEQUENCE [LARGE SCALE GENOMIC DNA]</scope>
    <source>
        <strain evidence="14">KJ1R5</strain>
    </source>
</reference>
<dbReference type="Pfam" id="PF02518">
    <property type="entry name" value="HATPase_c"/>
    <property type="match status" value="1"/>
</dbReference>
<dbReference type="InterPro" id="IPR036890">
    <property type="entry name" value="HATPase_C_sf"/>
</dbReference>
<dbReference type="RefSeq" id="WP_062652173.1">
    <property type="nucleotide sequence ID" value="NZ_LPUR01000016.1"/>
</dbReference>
<dbReference type="PANTHER" id="PTHR24421:SF10">
    <property type="entry name" value="NITRATE_NITRITE SENSOR PROTEIN NARQ"/>
    <property type="match status" value="1"/>
</dbReference>
<dbReference type="PANTHER" id="PTHR24421">
    <property type="entry name" value="NITRATE/NITRITE SENSOR PROTEIN NARX-RELATED"/>
    <property type="match status" value="1"/>
</dbReference>
<dbReference type="EMBL" id="LPUR01000016">
    <property type="protein sequence ID" value="KXH80991.1"/>
    <property type="molecule type" value="Genomic_DNA"/>
</dbReference>
<evidence type="ECO:0000256" key="11">
    <source>
        <dbReference type="SAM" id="Phobius"/>
    </source>
</evidence>
<evidence type="ECO:0000256" key="2">
    <source>
        <dbReference type="ARBA" id="ARBA00012438"/>
    </source>
</evidence>
<dbReference type="InterPro" id="IPR003594">
    <property type="entry name" value="HATPase_dom"/>
</dbReference>
<dbReference type="OrthoDB" id="9778366at2"/>
<keyword evidence="4" id="KW-0808">Transferase</keyword>
<evidence type="ECO:0000256" key="6">
    <source>
        <dbReference type="ARBA" id="ARBA00022777"/>
    </source>
</evidence>
<keyword evidence="3" id="KW-0597">Phosphoprotein</keyword>
<dbReference type="SMART" id="SM00028">
    <property type="entry name" value="TPR"/>
    <property type="match status" value="3"/>
</dbReference>
<dbReference type="InterPro" id="IPR011990">
    <property type="entry name" value="TPR-like_helical_dom_sf"/>
</dbReference>
<dbReference type="GO" id="GO:0005524">
    <property type="term" value="F:ATP binding"/>
    <property type="evidence" value="ECO:0007669"/>
    <property type="project" value="UniProtKB-KW"/>
</dbReference>
<dbReference type="AlphaFoldDB" id="A0A135W7W5"/>
<dbReference type="CDD" id="cd16917">
    <property type="entry name" value="HATPase_UhpB-NarQ-NarX-like"/>
    <property type="match status" value="1"/>
</dbReference>
<evidence type="ECO:0000313" key="14">
    <source>
        <dbReference type="Proteomes" id="UP000070513"/>
    </source>
</evidence>
<evidence type="ECO:0000256" key="1">
    <source>
        <dbReference type="ARBA" id="ARBA00000085"/>
    </source>
</evidence>
<dbReference type="InterPro" id="IPR019734">
    <property type="entry name" value="TPR_rpt"/>
</dbReference>
<dbReference type="InterPro" id="IPR005467">
    <property type="entry name" value="His_kinase_dom"/>
</dbReference>
<keyword evidence="7" id="KW-0067">ATP-binding</keyword>
<comment type="catalytic activity">
    <reaction evidence="1">
        <text>ATP + protein L-histidine = ADP + protein N-phospho-L-histidine.</text>
        <dbReference type="EC" id="2.7.13.3"/>
    </reaction>
</comment>
<feature type="coiled-coil region" evidence="10">
    <location>
        <begin position="375"/>
        <end position="411"/>
    </location>
</feature>
<feature type="transmembrane region" description="Helical" evidence="11">
    <location>
        <begin position="420"/>
        <end position="440"/>
    </location>
</feature>
<dbReference type="GO" id="GO:0000155">
    <property type="term" value="F:phosphorelay sensor kinase activity"/>
    <property type="evidence" value="ECO:0007669"/>
    <property type="project" value="InterPro"/>
</dbReference>
<dbReference type="PROSITE" id="PS50109">
    <property type="entry name" value="HIS_KIN"/>
    <property type="match status" value="1"/>
</dbReference>
<keyword evidence="8" id="KW-0902">Two-component regulatory system</keyword>
<evidence type="ECO:0000256" key="9">
    <source>
        <dbReference type="PROSITE-ProRule" id="PRU00339"/>
    </source>
</evidence>
<evidence type="ECO:0000259" key="12">
    <source>
        <dbReference type="PROSITE" id="PS50109"/>
    </source>
</evidence>
<dbReference type="InterPro" id="IPR011712">
    <property type="entry name" value="Sig_transdc_His_kin_sub3_dim/P"/>
</dbReference>
<dbReference type="Gene3D" id="1.20.5.1930">
    <property type="match status" value="1"/>
</dbReference>
<sequence>MIFNPIKKTSGFQVRIISLLCMVIFAVNLFKAQEFFDQKALHDSLYTILKTNKNDSVKARAAFHLAHYWSLKDFKKAESYLVLGRSYFKNNRFLLGIYYSSVIDVYLDHDPVKTRKALQKADSLLSIYHTRDVYNVLAKSWYSEAINAQNANDEKRALDIIVNKVIPYTKKNGKKESLAMFYSQVGILLMNAGQLDNAQEYFSKVIRMKASLSPKRNTLLRAYIYSADVFVMNNKLPQAKIRLDEAIKILIKNPNPADYADYHKAAGSYFEKTGQYETALLHCEKGIAYAKEIQDTYLENSLLRNQFEILFKTKQYEPAEKIIHQLVNSTEYMANIDSRKEVYDQMARISHALGKNKEAYEWQKKYSTFSDSLYQAQLDRDIVAIEAKFKNSEKEKTIMQLQADKKQEELKSKNQRLTSWILGITGIALLIGLFFLVYSYKSAKKLSAQKEINHQQRLNEIEQQHHLKLVQEMLDAEERERQRIGRDLHDGLGGMLAGIKMNLTQQQKTEYHNLNTVISRLDESVVELRRIARNMMPESLLKIGLETSLRDLCELLESEETSIIFQAIDVGKNIPDATQMHIYRIVQELLSNAIRHGSPSNIMLQCSQNQDVFYITVEDDGKGFDVSILDKSPGIGFTNIKNRVEYLKGNMDIVSTQGEGTTVNIELNVTV</sequence>
<dbReference type="InterPro" id="IPR050482">
    <property type="entry name" value="Sensor_HK_TwoCompSys"/>
</dbReference>
<dbReference type="PROSITE" id="PS50005">
    <property type="entry name" value="TPR"/>
    <property type="match status" value="1"/>
</dbReference>
<gene>
    <name evidence="13" type="ORF">AU378_14780</name>
</gene>
<comment type="caution">
    <text evidence="13">The sequence shown here is derived from an EMBL/GenBank/DDBJ whole genome shotgun (WGS) entry which is preliminary data.</text>
</comment>
<evidence type="ECO:0000256" key="8">
    <source>
        <dbReference type="ARBA" id="ARBA00023012"/>
    </source>
</evidence>
<dbReference type="Pfam" id="PF07730">
    <property type="entry name" value="HisKA_3"/>
    <property type="match status" value="1"/>
</dbReference>
<feature type="domain" description="Histidine kinase" evidence="12">
    <location>
        <begin position="483"/>
        <end position="671"/>
    </location>
</feature>
<reference evidence="13 14" key="2">
    <citation type="journal article" date="2016" name="Genome Announc.">
        <title>Draft Genome Sequence of a Biocontrol Rhizobacterium, Chryseobacterium kwangjuense Strain KJ1R5, Isolated from Pepper (Capsicum annuum).</title>
        <authorList>
            <person name="Jeong J.J."/>
            <person name="Park H."/>
            <person name="Park B.H."/>
            <person name="Mannaa M."/>
            <person name="Sang M.K."/>
            <person name="Choi I.G."/>
            <person name="Kim K.D."/>
        </authorList>
    </citation>
    <scope>NUCLEOTIDE SEQUENCE [LARGE SCALE GENOMIC DNA]</scope>
    <source>
        <strain evidence="13 14">KJ1R5</strain>
    </source>
</reference>
<keyword evidence="5" id="KW-0547">Nucleotide-binding</keyword>
<evidence type="ECO:0000313" key="13">
    <source>
        <dbReference type="EMBL" id="KXH80991.1"/>
    </source>
</evidence>
<dbReference type="Proteomes" id="UP000070513">
    <property type="component" value="Unassembled WGS sequence"/>
</dbReference>
<protein>
    <recommendedName>
        <fullName evidence="2">histidine kinase</fullName>
        <ecNumber evidence="2">2.7.13.3</ecNumber>
    </recommendedName>
</protein>
<feature type="repeat" description="TPR" evidence="9">
    <location>
        <begin position="179"/>
        <end position="212"/>
    </location>
</feature>
<keyword evidence="10" id="KW-0175">Coiled coil</keyword>
<name>A0A135W7W5_9FLAO</name>
<keyword evidence="11" id="KW-1133">Transmembrane helix</keyword>
<evidence type="ECO:0000256" key="3">
    <source>
        <dbReference type="ARBA" id="ARBA00022553"/>
    </source>
</evidence>
<proteinExistence type="predicted"/>
<keyword evidence="9" id="KW-0802">TPR repeat</keyword>
<accession>A0A135W7W5</accession>
<keyword evidence="11" id="KW-0812">Transmembrane</keyword>
<dbReference type="SUPFAM" id="SSF55874">
    <property type="entry name" value="ATPase domain of HSP90 chaperone/DNA topoisomerase II/histidine kinase"/>
    <property type="match status" value="1"/>
</dbReference>
<organism evidence="13 14">
    <name type="scientific">Chryseobacterium kwangjuense</name>
    <dbReference type="NCBI Taxonomy" id="267125"/>
    <lineage>
        <taxon>Bacteria</taxon>
        <taxon>Pseudomonadati</taxon>
        <taxon>Bacteroidota</taxon>
        <taxon>Flavobacteriia</taxon>
        <taxon>Flavobacteriales</taxon>
        <taxon>Weeksellaceae</taxon>
        <taxon>Chryseobacterium group</taxon>
        <taxon>Chryseobacterium</taxon>
    </lineage>
</organism>
<dbReference type="SUPFAM" id="SSF48452">
    <property type="entry name" value="TPR-like"/>
    <property type="match status" value="1"/>
</dbReference>
<keyword evidence="11" id="KW-0472">Membrane</keyword>
<evidence type="ECO:0000256" key="7">
    <source>
        <dbReference type="ARBA" id="ARBA00022840"/>
    </source>
</evidence>
<evidence type="ECO:0000256" key="10">
    <source>
        <dbReference type="SAM" id="Coils"/>
    </source>
</evidence>
<evidence type="ECO:0000256" key="4">
    <source>
        <dbReference type="ARBA" id="ARBA00022679"/>
    </source>
</evidence>
<dbReference type="Gene3D" id="3.30.565.10">
    <property type="entry name" value="Histidine kinase-like ATPase, C-terminal domain"/>
    <property type="match status" value="1"/>
</dbReference>
<dbReference type="EC" id="2.7.13.3" evidence="2"/>
<dbReference type="GO" id="GO:0046983">
    <property type="term" value="F:protein dimerization activity"/>
    <property type="evidence" value="ECO:0007669"/>
    <property type="project" value="InterPro"/>
</dbReference>
<keyword evidence="6" id="KW-0418">Kinase</keyword>
<dbReference type="GO" id="GO:0016020">
    <property type="term" value="C:membrane"/>
    <property type="evidence" value="ECO:0007669"/>
    <property type="project" value="InterPro"/>
</dbReference>
<evidence type="ECO:0000256" key="5">
    <source>
        <dbReference type="ARBA" id="ARBA00022741"/>
    </source>
</evidence>
<dbReference type="SMART" id="SM00387">
    <property type="entry name" value="HATPase_c"/>
    <property type="match status" value="1"/>
</dbReference>